<protein>
    <submittedName>
        <fullName evidence="2">C4-dicarboxylate ABC transporter</fullName>
    </submittedName>
</protein>
<keyword evidence="3" id="KW-1185">Reference proteome</keyword>
<proteinExistence type="predicted"/>
<dbReference type="Pfam" id="PF03729">
    <property type="entry name" value="DUF308"/>
    <property type="match status" value="1"/>
</dbReference>
<dbReference type="Proteomes" id="UP001108025">
    <property type="component" value="Unassembled WGS sequence"/>
</dbReference>
<keyword evidence="1" id="KW-0812">Transmembrane</keyword>
<comment type="caution">
    <text evidence="2">The sequence shown here is derived from an EMBL/GenBank/DDBJ whole genome shotgun (WGS) entry which is preliminary data.</text>
</comment>
<dbReference type="RefSeq" id="WP_230667179.1">
    <property type="nucleotide sequence ID" value="NZ_JAJNAY010000001.1"/>
</dbReference>
<organism evidence="2 3">
    <name type="scientific">Chryseobacterium turcicum</name>
    <dbReference type="NCBI Taxonomy" id="2898076"/>
    <lineage>
        <taxon>Bacteria</taxon>
        <taxon>Pseudomonadati</taxon>
        <taxon>Bacteroidota</taxon>
        <taxon>Flavobacteriia</taxon>
        <taxon>Flavobacteriales</taxon>
        <taxon>Weeksellaceae</taxon>
        <taxon>Chryseobacterium group</taxon>
        <taxon>Chryseobacterium</taxon>
    </lineage>
</organism>
<evidence type="ECO:0000256" key="1">
    <source>
        <dbReference type="SAM" id="Phobius"/>
    </source>
</evidence>
<dbReference type="EMBL" id="JAJNAY010000001">
    <property type="protein sequence ID" value="MCD1115907.1"/>
    <property type="molecule type" value="Genomic_DNA"/>
</dbReference>
<evidence type="ECO:0000313" key="3">
    <source>
        <dbReference type="Proteomes" id="UP001108025"/>
    </source>
</evidence>
<sequence length="62" mass="7186">MMFNWLSLVAGICYVALGIVMMVYKFLEPIYAYALGAVLILYGIFRIWRAISKFRNTAEDEE</sequence>
<feature type="transmembrane region" description="Helical" evidence="1">
    <location>
        <begin position="30"/>
        <end position="48"/>
    </location>
</feature>
<name>A0A9Q3V0K0_9FLAO</name>
<dbReference type="AlphaFoldDB" id="A0A9Q3V0K0"/>
<keyword evidence="1" id="KW-1133">Transmembrane helix</keyword>
<reference evidence="2" key="1">
    <citation type="submission" date="2021-11" db="EMBL/GenBank/DDBJ databases">
        <title>Description of novel Chryseobacterium species.</title>
        <authorList>
            <person name="Saticioglu I.B."/>
            <person name="Ay H."/>
            <person name="Altun S."/>
            <person name="Duman M."/>
        </authorList>
    </citation>
    <scope>NUCLEOTIDE SEQUENCE</scope>
    <source>
        <strain evidence="2">C-17</strain>
    </source>
</reference>
<accession>A0A9Q3V0K0</accession>
<evidence type="ECO:0000313" key="2">
    <source>
        <dbReference type="EMBL" id="MCD1115907.1"/>
    </source>
</evidence>
<feature type="transmembrane region" description="Helical" evidence="1">
    <location>
        <begin position="5"/>
        <end position="24"/>
    </location>
</feature>
<keyword evidence="1" id="KW-0472">Membrane</keyword>
<dbReference type="InterPro" id="IPR005325">
    <property type="entry name" value="DUF308_memb"/>
</dbReference>
<gene>
    <name evidence="2" type="ORF">LO744_03370</name>
</gene>